<dbReference type="Pfam" id="PF13202">
    <property type="entry name" value="EF-hand_5"/>
    <property type="match status" value="2"/>
</dbReference>
<name>A0A7E4VSQ0_PANRE</name>
<sequence length="171" mass="19945">MFVFVWVVNAILVQTIVCYSKSEKSESHDQIMKGLLSDAADSFEAVDVNRDGFLDRAELLTLVDTSINGICFWNPEQVMRLRWAADVNKDEKLSLKEVLQFENWVYRIINMKTMGKRISIERLVRRGDGYNEPYFARLDTNGDGFVDEKEVDTRSFIGEFLPKKEQYKRRS</sequence>
<organism evidence="4 5">
    <name type="scientific">Panagrellus redivivus</name>
    <name type="common">Microworm</name>
    <dbReference type="NCBI Taxonomy" id="6233"/>
    <lineage>
        <taxon>Eukaryota</taxon>
        <taxon>Metazoa</taxon>
        <taxon>Ecdysozoa</taxon>
        <taxon>Nematoda</taxon>
        <taxon>Chromadorea</taxon>
        <taxon>Rhabditida</taxon>
        <taxon>Tylenchina</taxon>
        <taxon>Panagrolaimomorpha</taxon>
        <taxon>Panagrolaimoidea</taxon>
        <taxon>Panagrolaimidae</taxon>
        <taxon>Panagrellus</taxon>
    </lineage>
</organism>
<feature type="chain" id="PRO_5028837662" evidence="2">
    <location>
        <begin position="19"/>
        <end position="171"/>
    </location>
</feature>
<dbReference type="PROSITE" id="PS50222">
    <property type="entry name" value="EF_HAND_2"/>
    <property type="match status" value="1"/>
</dbReference>
<dbReference type="Gene3D" id="1.10.238.10">
    <property type="entry name" value="EF-hand"/>
    <property type="match status" value="1"/>
</dbReference>
<feature type="domain" description="EF-hand" evidence="3">
    <location>
        <begin position="34"/>
        <end position="69"/>
    </location>
</feature>
<dbReference type="InterPro" id="IPR018247">
    <property type="entry name" value="EF_Hand_1_Ca_BS"/>
</dbReference>
<protein>
    <submittedName>
        <fullName evidence="5">EF-hand domain-containing protein</fullName>
    </submittedName>
</protein>
<reference evidence="5" key="2">
    <citation type="submission" date="2020-10" db="UniProtKB">
        <authorList>
            <consortium name="WormBaseParasite"/>
        </authorList>
    </citation>
    <scope>IDENTIFICATION</scope>
</reference>
<evidence type="ECO:0000259" key="3">
    <source>
        <dbReference type="PROSITE" id="PS50222"/>
    </source>
</evidence>
<dbReference type="InterPro" id="IPR011992">
    <property type="entry name" value="EF-hand-dom_pair"/>
</dbReference>
<accession>A0A7E4VSQ0</accession>
<proteinExistence type="predicted"/>
<evidence type="ECO:0000256" key="1">
    <source>
        <dbReference type="ARBA" id="ARBA00022837"/>
    </source>
</evidence>
<keyword evidence="1" id="KW-0106">Calcium</keyword>
<evidence type="ECO:0000313" key="4">
    <source>
        <dbReference type="Proteomes" id="UP000492821"/>
    </source>
</evidence>
<feature type="signal peptide" evidence="2">
    <location>
        <begin position="1"/>
        <end position="18"/>
    </location>
</feature>
<dbReference type="InterPro" id="IPR002048">
    <property type="entry name" value="EF_hand_dom"/>
</dbReference>
<dbReference type="SUPFAM" id="SSF47473">
    <property type="entry name" value="EF-hand"/>
    <property type="match status" value="1"/>
</dbReference>
<dbReference type="Proteomes" id="UP000492821">
    <property type="component" value="Unassembled WGS sequence"/>
</dbReference>
<evidence type="ECO:0000256" key="2">
    <source>
        <dbReference type="SAM" id="SignalP"/>
    </source>
</evidence>
<dbReference type="GO" id="GO:0005509">
    <property type="term" value="F:calcium ion binding"/>
    <property type="evidence" value="ECO:0007669"/>
    <property type="project" value="InterPro"/>
</dbReference>
<keyword evidence="2" id="KW-0732">Signal</keyword>
<dbReference type="WBParaSite" id="Pan_g24151.t1">
    <property type="protein sequence ID" value="Pan_g24151.t1"/>
    <property type="gene ID" value="Pan_g24151"/>
</dbReference>
<dbReference type="PROSITE" id="PS00018">
    <property type="entry name" value="EF_HAND_1"/>
    <property type="match status" value="2"/>
</dbReference>
<dbReference type="AlphaFoldDB" id="A0A7E4VSQ0"/>
<keyword evidence="4" id="KW-1185">Reference proteome</keyword>
<evidence type="ECO:0000313" key="5">
    <source>
        <dbReference type="WBParaSite" id="Pan_g24151.t1"/>
    </source>
</evidence>
<reference evidence="4" key="1">
    <citation type="journal article" date="2013" name="Genetics">
        <title>The draft genome and transcriptome of Panagrellus redivivus are shaped by the harsh demands of a free-living lifestyle.</title>
        <authorList>
            <person name="Srinivasan J."/>
            <person name="Dillman A.R."/>
            <person name="Macchietto M.G."/>
            <person name="Heikkinen L."/>
            <person name="Lakso M."/>
            <person name="Fracchia K.M."/>
            <person name="Antoshechkin I."/>
            <person name="Mortazavi A."/>
            <person name="Wong G."/>
            <person name="Sternberg P.W."/>
        </authorList>
    </citation>
    <scope>NUCLEOTIDE SEQUENCE [LARGE SCALE GENOMIC DNA]</scope>
    <source>
        <strain evidence="4">MT8872</strain>
    </source>
</reference>